<dbReference type="GO" id="GO:0015768">
    <property type="term" value="P:maltose transport"/>
    <property type="evidence" value="ECO:0007669"/>
    <property type="project" value="TreeGrafter"/>
</dbReference>
<evidence type="ECO:0000256" key="2">
    <source>
        <dbReference type="ARBA" id="ARBA00022448"/>
    </source>
</evidence>
<name>A0A1C1YUI5_9HYPH</name>
<dbReference type="RefSeq" id="WP_066180325.1">
    <property type="nucleotide sequence ID" value="NZ_LQZT01000023.1"/>
</dbReference>
<dbReference type="InterPro" id="IPR006059">
    <property type="entry name" value="SBP"/>
</dbReference>
<dbReference type="PANTHER" id="PTHR30061:SF50">
    <property type="entry name" value="MALTOSE_MALTODEXTRIN-BINDING PERIPLASMIC PROTEIN"/>
    <property type="match status" value="1"/>
</dbReference>
<feature type="chain" id="PRO_5008656368" description="Sugar ABC transporter substrate-binding protein" evidence="5">
    <location>
        <begin position="28"/>
        <end position="419"/>
    </location>
</feature>
<dbReference type="Pfam" id="PF01547">
    <property type="entry name" value="SBP_bac_1"/>
    <property type="match status" value="1"/>
</dbReference>
<protein>
    <recommendedName>
        <fullName evidence="8">Sugar ABC transporter substrate-binding protein</fullName>
    </recommendedName>
</protein>
<keyword evidence="4" id="KW-0574">Periplasm</keyword>
<comment type="similarity">
    <text evidence="1">Belongs to the bacterial solute-binding protein 1 family.</text>
</comment>
<reference evidence="6 7" key="1">
    <citation type="submission" date="2015-12" db="EMBL/GenBank/DDBJ databases">
        <authorList>
            <person name="Shamseldin A."/>
            <person name="Moawad H."/>
            <person name="Abd El-Rahim W.M."/>
            <person name="Sadowsky M.J."/>
        </authorList>
    </citation>
    <scope>NUCLEOTIDE SEQUENCE [LARGE SCALE GENOMIC DNA]</scope>
    <source>
        <strain evidence="6 7">JC234</strain>
    </source>
</reference>
<dbReference type="GO" id="GO:0042956">
    <property type="term" value="P:maltodextrin transmembrane transport"/>
    <property type="evidence" value="ECO:0007669"/>
    <property type="project" value="TreeGrafter"/>
</dbReference>
<feature type="signal peptide" evidence="5">
    <location>
        <begin position="1"/>
        <end position="27"/>
    </location>
</feature>
<evidence type="ECO:0000313" key="7">
    <source>
        <dbReference type="Proteomes" id="UP000094795"/>
    </source>
</evidence>
<dbReference type="GO" id="GO:0055052">
    <property type="term" value="C:ATP-binding cassette (ABC) transporter complex, substrate-binding subunit-containing"/>
    <property type="evidence" value="ECO:0007669"/>
    <property type="project" value="TreeGrafter"/>
</dbReference>
<keyword evidence="3 5" id="KW-0732">Signal</keyword>
<dbReference type="AlphaFoldDB" id="A0A1C1YUI5"/>
<dbReference type="SUPFAM" id="SSF53850">
    <property type="entry name" value="Periplasmic binding protein-like II"/>
    <property type="match status" value="1"/>
</dbReference>
<dbReference type="GO" id="GO:1901982">
    <property type="term" value="F:maltose binding"/>
    <property type="evidence" value="ECO:0007669"/>
    <property type="project" value="TreeGrafter"/>
</dbReference>
<evidence type="ECO:0000256" key="1">
    <source>
        <dbReference type="ARBA" id="ARBA00008520"/>
    </source>
</evidence>
<dbReference type="Gene3D" id="3.40.190.10">
    <property type="entry name" value="Periplasmic binding protein-like II"/>
    <property type="match status" value="1"/>
</dbReference>
<dbReference type="PANTHER" id="PTHR30061">
    <property type="entry name" value="MALTOSE-BINDING PERIPLASMIC PROTEIN"/>
    <property type="match status" value="1"/>
</dbReference>
<dbReference type="Proteomes" id="UP000094795">
    <property type="component" value="Unassembled WGS sequence"/>
</dbReference>
<dbReference type="STRING" id="1480615.AWJ14_07855"/>
<proteinExistence type="inferred from homology"/>
<evidence type="ECO:0008006" key="8">
    <source>
        <dbReference type="Google" id="ProtNLM"/>
    </source>
</evidence>
<gene>
    <name evidence="6" type="ORF">AWJ14_07855</name>
</gene>
<dbReference type="EMBL" id="LQZT01000023">
    <property type="protein sequence ID" value="OCW57056.1"/>
    <property type="molecule type" value="Genomic_DNA"/>
</dbReference>
<evidence type="ECO:0000256" key="4">
    <source>
        <dbReference type="ARBA" id="ARBA00022764"/>
    </source>
</evidence>
<evidence type="ECO:0000256" key="3">
    <source>
        <dbReference type="ARBA" id="ARBA00022729"/>
    </source>
</evidence>
<organism evidence="6 7">
    <name type="scientific">Hoeflea olei</name>
    <dbReference type="NCBI Taxonomy" id="1480615"/>
    <lineage>
        <taxon>Bacteria</taxon>
        <taxon>Pseudomonadati</taxon>
        <taxon>Pseudomonadota</taxon>
        <taxon>Alphaproteobacteria</taxon>
        <taxon>Hyphomicrobiales</taxon>
        <taxon>Rhizobiaceae</taxon>
        <taxon>Hoeflea</taxon>
    </lineage>
</organism>
<keyword evidence="7" id="KW-1185">Reference proteome</keyword>
<dbReference type="OrthoDB" id="2515046at2"/>
<evidence type="ECO:0000313" key="6">
    <source>
        <dbReference type="EMBL" id="OCW57056.1"/>
    </source>
</evidence>
<comment type="caution">
    <text evidence="6">The sequence shown here is derived from an EMBL/GenBank/DDBJ whole genome shotgun (WGS) entry which is preliminary data.</text>
</comment>
<evidence type="ECO:0000256" key="5">
    <source>
        <dbReference type="SAM" id="SignalP"/>
    </source>
</evidence>
<keyword evidence="2" id="KW-0813">Transport</keyword>
<accession>A0A1C1YUI5</accession>
<dbReference type="CDD" id="cd13585">
    <property type="entry name" value="PBP2_TMBP_like"/>
    <property type="match status" value="1"/>
</dbReference>
<sequence>MRFTQKLTIAGLVSGTALLALTSTSFSTELTFWHHTYPPARDFIEKKAAEFTKLHPDITINLHDDPHGDYEVKLLAAIAAGNPPDIVNVLDYLFPLYAGRNILAEVDNAAFGVDSTEALNELYQPQALSGLTINGKVYGVPEEFNTLALFINKAHLEEAGLDAEADAPKTWEELFALAEKLTTEDGSRLGFNWVWNLDPYWYAQQYWPILKQYGCDVIGEDGKAAINSDACVAAFTETWKVLIDKKIGGPSMATVNPVNALQDFSEGRQSMAIAGIWAPPLFSDAVKEQYVVAPLPQLDPENPATLLNSYALAVTAGSKNKKEAFEFLNFLTSDSDGYLEATGYVTGRKGWNETEAAKNTRGAQVFAEGQKHGSFVWRSETWTQEGNAIKSAIEQFAQGVPVKEALDQAASQIDSVRNR</sequence>